<evidence type="ECO:0000256" key="6">
    <source>
        <dbReference type="ARBA" id="ARBA00023136"/>
    </source>
</evidence>
<evidence type="ECO:0000256" key="3">
    <source>
        <dbReference type="ARBA" id="ARBA00022448"/>
    </source>
</evidence>
<dbReference type="GeneID" id="93713502"/>
<comment type="similarity">
    <text evidence="2">Belongs to the nucleobase:cation symporter-2 (NCS2) (TC 2.A.40) family. Azg-like subfamily.</text>
</comment>
<protein>
    <submittedName>
        <fullName evidence="8">MFS transporter, AGZA family, xanthine/uracil permease</fullName>
    </submittedName>
</protein>
<feature type="transmembrane region" description="Helical" evidence="7">
    <location>
        <begin position="197"/>
        <end position="217"/>
    </location>
</feature>
<dbReference type="PANTHER" id="PTHR43337:SF2">
    <property type="entry name" value="XANTHINE_URACIL PERMEASE"/>
    <property type="match status" value="1"/>
</dbReference>
<comment type="caution">
    <text evidence="8">The sequence shown here is derived from an EMBL/GenBank/DDBJ whole genome shotgun (WGS) entry which is preliminary data.</text>
</comment>
<feature type="transmembrane region" description="Helical" evidence="7">
    <location>
        <begin position="412"/>
        <end position="429"/>
    </location>
</feature>
<organism evidence="8 9">
    <name type="scientific">Priestia endophytica DSM 13796</name>
    <dbReference type="NCBI Taxonomy" id="1121089"/>
    <lineage>
        <taxon>Bacteria</taxon>
        <taxon>Bacillati</taxon>
        <taxon>Bacillota</taxon>
        <taxon>Bacilli</taxon>
        <taxon>Bacillales</taxon>
        <taxon>Bacillaceae</taxon>
        <taxon>Priestia</taxon>
    </lineage>
</organism>
<feature type="transmembrane region" description="Helical" evidence="7">
    <location>
        <begin position="134"/>
        <end position="151"/>
    </location>
</feature>
<dbReference type="EMBL" id="FOXX01000025">
    <property type="protein sequence ID" value="SFQ88222.1"/>
    <property type="molecule type" value="Genomic_DNA"/>
</dbReference>
<evidence type="ECO:0000256" key="4">
    <source>
        <dbReference type="ARBA" id="ARBA00022692"/>
    </source>
</evidence>
<feature type="transmembrane region" description="Helical" evidence="7">
    <location>
        <begin position="21"/>
        <end position="42"/>
    </location>
</feature>
<keyword evidence="6 7" id="KW-0472">Membrane</keyword>
<evidence type="ECO:0000256" key="7">
    <source>
        <dbReference type="SAM" id="Phobius"/>
    </source>
</evidence>
<evidence type="ECO:0000256" key="1">
    <source>
        <dbReference type="ARBA" id="ARBA00004141"/>
    </source>
</evidence>
<feature type="transmembrane region" description="Helical" evidence="7">
    <location>
        <begin position="324"/>
        <end position="351"/>
    </location>
</feature>
<evidence type="ECO:0000313" key="8">
    <source>
        <dbReference type="EMBL" id="SFQ88222.1"/>
    </source>
</evidence>
<keyword evidence="5 7" id="KW-1133">Transmembrane helix</keyword>
<dbReference type="RefSeq" id="WP_061803890.1">
    <property type="nucleotide sequence ID" value="NZ_FOXX01000025.1"/>
</dbReference>
<comment type="subcellular location">
    <subcellularLocation>
        <location evidence="1">Membrane</location>
        <topology evidence="1">Multi-pass membrane protein</topology>
    </subcellularLocation>
</comment>
<reference evidence="8 9" key="1">
    <citation type="submission" date="2016-10" db="EMBL/GenBank/DDBJ databases">
        <authorList>
            <person name="Varghese N."/>
            <person name="Submissions S."/>
        </authorList>
    </citation>
    <scope>NUCLEOTIDE SEQUENCE [LARGE SCALE GENOMIC DNA]</scope>
    <source>
        <strain evidence="8 9">DSM 13796</strain>
    </source>
</reference>
<dbReference type="PANTHER" id="PTHR43337">
    <property type="entry name" value="XANTHINE/URACIL PERMEASE C887.17-RELATED"/>
    <property type="match status" value="1"/>
</dbReference>
<dbReference type="InterPro" id="IPR006043">
    <property type="entry name" value="NCS2"/>
</dbReference>
<feature type="transmembrane region" description="Helical" evidence="7">
    <location>
        <begin position="237"/>
        <end position="258"/>
    </location>
</feature>
<keyword evidence="4 7" id="KW-0812">Transmembrane</keyword>
<feature type="transmembrane region" description="Helical" evidence="7">
    <location>
        <begin position="48"/>
        <end position="70"/>
    </location>
</feature>
<dbReference type="Pfam" id="PF00860">
    <property type="entry name" value="Xan_ur_permease"/>
    <property type="match status" value="1"/>
</dbReference>
<evidence type="ECO:0000313" key="9">
    <source>
        <dbReference type="Proteomes" id="UP000182762"/>
    </source>
</evidence>
<feature type="transmembrane region" description="Helical" evidence="7">
    <location>
        <begin position="171"/>
        <end position="190"/>
    </location>
</feature>
<feature type="transmembrane region" description="Helical" evidence="7">
    <location>
        <begin position="103"/>
        <end position="122"/>
    </location>
</feature>
<proteinExistence type="inferred from homology"/>
<feature type="transmembrane region" description="Helical" evidence="7">
    <location>
        <begin position="371"/>
        <end position="400"/>
    </location>
</feature>
<gene>
    <name evidence="8" type="ORF">SAMN02745910_04989</name>
</gene>
<dbReference type="Proteomes" id="UP000182762">
    <property type="component" value="Unassembled WGS sequence"/>
</dbReference>
<keyword evidence="9" id="KW-1185">Reference proteome</keyword>
<name>A0A1I6C4V1_9BACI</name>
<dbReference type="InterPro" id="IPR045018">
    <property type="entry name" value="Azg-like"/>
</dbReference>
<feature type="transmembrane region" description="Helical" evidence="7">
    <location>
        <begin position="77"/>
        <end position="97"/>
    </location>
</feature>
<keyword evidence="3" id="KW-0813">Transport</keyword>
<accession>A0A1I6C4V1</accession>
<evidence type="ECO:0000256" key="5">
    <source>
        <dbReference type="ARBA" id="ARBA00022989"/>
    </source>
</evidence>
<evidence type="ECO:0000256" key="2">
    <source>
        <dbReference type="ARBA" id="ARBA00005697"/>
    </source>
</evidence>
<sequence length="430" mass="45774">MHPFFERRFHLAEHGTTVKTEVLAGMISFFTIVYIIAVNALILSEAGIPLQAGIVATVVTCFVGCLLVAFLGNAPLLIVPGMGVNALFSYTIVQGMGLPWQEALGAVFVAGILFTIVAFTPLSHTLSQSIPKGLKEAITVGIGLFLTLIGLEKGGIVVGGNNAILALGDFHSPEVLATVVTLLIALVLFIRNVPANFLLTIIAGSLIGHFFGVENAAPKQADVSLSNYLDVFAQFSFQGIFSVAFWIAVFSLAMVLVFENIGLIHGQTEMIGKPEKYKRSIRATAISSMLSGLFGTSPTVSTVEAASGITAGGRTGLTSLVSGLLFLVALFFLPVISLIPNTAIAPILIIIGGLMLENVKGINFKDFSEAFPAFLVIVIIPFTYSIVDGMAFGFVAYPFMKLVLGRYKEVSVPLYIIAGLFLMNFFLHGI</sequence>